<feature type="transmembrane region" description="Helical" evidence="8">
    <location>
        <begin position="218"/>
        <end position="238"/>
    </location>
</feature>
<dbReference type="AlphaFoldDB" id="A0A2R6PIT7"/>
<dbReference type="PANTHER" id="PTHR11654">
    <property type="entry name" value="OLIGOPEPTIDE TRANSPORTER-RELATED"/>
    <property type="match status" value="1"/>
</dbReference>
<comment type="similarity">
    <text evidence="2">Belongs to the major facilitator superfamily. Proton-dependent oligopeptide transporter (POT/PTR) (TC 2.A.17) family.</text>
</comment>
<feature type="compositionally biased region" description="Basic and acidic residues" evidence="7">
    <location>
        <begin position="1"/>
        <end position="13"/>
    </location>
</feature>
<evidence type="ECO:0000256" key="1">
    <source>
        <dbReference type="ARBA" id="ARBA00004141"/>
    </source>
</evidence>
<protein>
    <submittedName>
        <fullName evidence="9">Protein NRT1/ PTR FAMILY 1.2 like</fullName>
    </submittedName>
</protein>
<feature type="transmembrane region" description="Helical" evidence="8">
    <location>
        <begin position="375"/>
        <end position="395"/>
    </location>
</feature>
<dbReference type="OMA" id="SAMIMTF"/>
<feature type="transmembrane region" description="Helical" evidence="8">
    <location>
        <begin position="186"/>
        <end position="206"/>
    </location>
</feature>
<evidence type="ECO:0000256" key="8">
    <source>
        <dbReference type="SAM" id="Phobius"/>
    </source>
</evidence>
<gene>
    <name evidence="9" type="ORF">CEY00_Acc29133</name>
</gene>
<keyword evidence="10" id="KW-1185">Reference proteome</keyword>
<dbReference type="GO" id="GO:0016020">
    <property type="term" value="C:membrane"/>
    <property type="evidence" value="ECO:0007669"/>
    <property type="project" value="UniProtKB-SubCell"/>
</dbReference>
<comment type="similarity">
    <text evidence="6">Belongs to the major facilitator superfamily. Phosphate:H(+) symporter (TC 2.A.1.9) family.</text>
</comment>
<keyword evidence="4 8" id="KW-1133">Transmembrane helix</keyword>
<dbReference type="InterPro" id="IPR036259">
    <property type="entry name" value="MFS_trans_sf"/>
</dbReference>
<evidence type="ECO:0000256" key="7">
    <source>
        <dbReference type="SAM" id="MobiDB-lite"/>
    </source>
</evidence>
<dbReference type="InParanoid" id="A0A2R6PIT7"/>
<evidence type="ECO:0000256" key="4">
    <source>
        <dbReference type="ARBA" id="ARBA00022989"/>
    </source>
</evidence>
<dbReference type="Gramene" id="PSR91786">
    <property type="protein sequence ID" value="PSR91786"/>
    <property type="gene ID" value="CEY00_Acc29133"/>
</dbReference>
<name>A0A2R6PIT7_ACTCC</name>
<dbReference type="Gene3D" id="1.20.1250.20">
    <property type="entry name" value="MFS general substrate transporter like domains"/>
    <property type="match status" value="1"/>
</dbReference>
<evidence type="ECO:0000256" key="2">
    <source>
        <dbReference type="ARBA" id="ARBA00005982"/>
    </source>
</evidence>
<feature type="transmembrane region" description="Helical" evidence="8">
    <location>
        <begin position="539"/>
        <end position="557"/>
    </location>
</feature>
<feature type="transmembrane region" description="Helical" evidence="8">
    <location>
        <begin position="99"/>
        <end position="117"/>
    </location>
</feature>
<evidence type="ECO:0000256" key="6">
    <source>
        <dbReference type="ARBA" id="ARBA00044504"/>
    </source>
</evidence>
<keyword evidence="3 8" id="KW-0812">Transmembrane</keyword>
<evidence type="ECO:0000256" key="5">
    <source>
        <dbReference type="ARBA" id="ARBA00023136"/>
    </source>
</evidence>
<dbReference type="CDD" id="cd17416">
    <property type="entry name" value="MFS_NPF1_2"/>
    <property type="match status" value="1"/>
</dbReference>
<dbReference type="Proteomes" id="UP000241394">
    <property type="component" value="Chromosome LG25"/>
</dbReference>
<dbReference type="GO" id="GO:0022857">
    <property type="term" value="F:transmembrane transporter activity"/>
    <property type="evidence" value="ECO:0007669"/>
    <property type="project" value="InterPro"/>
</dbReference>
<feature type="region of interest" description="Disordered" evidence="7">
    <location>
        <begin position="1"/>
        <end position="21"/>
    </location>
</feature>
<dbReference type="Pfam" id="PF00854">
    <property type="entry name" value="PTR2"/>
    <property type="match status" value="1"/>
</dbReference>
<evidence type="ECO:0000256" key="3">
    <source>
        <dbReference type="ARBA" id="ARBA00022692"/>
    </source>
</evidence>
<feature type="transmembrane region" description="Helical" evidence="8">
    <location>
        <begin position="416"/>
        <end position="435"/>
    </location>
</feature>
<feature type="transmembrane region" description="Helical" evidence="8">
    <location>
        <begin position="137"/>
        <end position="157"/>
    </location>
</feature>
<comment type="subcellular location">
    <subcellularLocation>
        <location evidence="1">Membrane</location>
        <topology evidence="1">Multi-pass membrane protein</topology>
    </subcellularLocation>
</comment>
<evidence type="ECO:0000313" key="10">
    <source>
        <dbReference type="Proteomes" id="UP000241394"/>
    </source>
</evidence>
<reference evidence="9 10" key="1">
    <citation type="submission" date="2017-07" db="EMBL/GenBank/DDBJ databases">
        <title>An improved, manually edited Actinidia chinensis var. chinensis (kiwifruit) genome highlights the challenges associated with draft genomes and gene prediction in plants.</title>
        <authorList>
            <person name="Pilkington S."/>
            <person name="Crowhurst R."/>
            <person name="Hilario E."/>
            <person name="Nardozza S."/>
            <person name="Fraser L."/>
            <person name="Peng Y."/>
            <person name="Gunaseelan K."/>
            <person name="Simpson R."/>
            <person name="Tahir J."/>
            <person name="Deroles S."/>
            <person name="Templeton K."/>
            <person name="Luo Z."/>
            <person name="Davy M."/>
            <person name="Cheng C."/>
            <person name="Mcneilage M."/>
            <person name="Scaglione D."/>
            <person name="Liu Y."/>
            <person name="Zhang Q."/>
            <person name="Datson P."/>
            <person name="De Silva N."/>
            <person name="Gardiner S."/>
            <person name="Bassett H."/>
            <person name="Chagne D."/>
            <person name="Mccallum J."/>
            <person name="Dzierzon H."/>
            <person name="Deng C."/>
            <person name="Wang Y.-Y."/>
            <person name="Barron N."/>
            <person name="Manako K."/>
            <person name="Bowen J."/>
            <person name="Foster T."/>
            <person name="Erridge Z."/>
            <person name="Tiffin H."/>
            <person name="Waite C."/>
            <person name="Davies K."/>
            <person name="Grierson E."/>
            <person name="Laing W."/>
            <person name="Kirk R."/>
            <person name="Chen X."/>
            <person name="Wood M."/>
            <person name="Montefiori M."/>
            <person name="Brummell D."/>
            <person name="Schwinn K."/>
            <person name="Catanach A."/>
            <person name="Fullerton C."/>
            <person name="Li D."/>
            <person name="Meiyalaghan S."/>
            <person name="Nieuwenhuizen N."/>
            <person name="Read N."/>
            <person name="Prakash R."/>
            <person name="Hunter D."/>
            <person name="Zhang H."/>
            <person name="Mckenzie M."/>
            <person name="Knabel M."/>
            <person name="Harris A."/>
            <person name="Allan A."/>
            <person name="Chen A."/>
            <person name="Janssen B."/>
            <person name="Plunkett B."/>
            <person name="Dwamena C."/>
            <person name="Voogd C."/>
            <person name="Leif D."/>
            <person name="Lafferty D."/>
            <person name="Souleyre E."/>
            <person name="Varkonyi-Gasic E."/>
            <person name="Gambi F."/>
            <person name="Hanley J."/>
            <person name="Yao J.-L."/>
            <person name="Cheung J."/>
            <person name="David K."/>
            <person name="Warren B."/>
            <person name="Marsh K."/>
            <person name="Snowden K."/>
            <person name="Lin-Wang K."/>
            <person name="Brian L."/>
            <person name="Martinez-Sanchez M."/>
            <person name="Wang M."/>
            <person name="Ileperuma N."/>
            <person name="Macnee N."/>
            <person name="Campin R."/>
            <person name="Mcatee P."/>
            <person name="Drummond R."/>
            <person name="Espley R."/>
            <person name="Ireland H."/>
            <person name="Wu R."/>
            <person name="Atkinson R."/>
            <person name="Karunairetnam S."/>
            <person name="Bulley S."/>
            <person name="Chunkath S."/>
            <person name="Hanley Z."/>
            <person name="Storey R."/>
            <person name="Thrimawithana A."/>
            <person name="Thomson S."/>
            <person name="David C."/>
            <person name="Testolin R."/>
        </authorList>
    </citation>
    <scope>NUCLEOTIDE SEQUENCE [LARGE SCALE GENOMIC DNA]</scope>
    <source>
        <strain evidence="10">cv. Red5</strain>
        <tissue evidence="9">Young leaf</tissue>
    </source>
</reference>
<keyword evidence="5 8" id="KW-0472">Membrane</keyword>
<dbReference type="SUPFAM" id="SSF103473">
    <property type="entry name" value="MFS general substrate transporter"/>
    <property type="match status" value="1"/>
</dbReference>
<evidence type="ECO:0000313" key="9">
    <source>
        <dbReference type="EMBL" id="PSR91786.1"/>
    </source>
</evidence>
<reference evidence="10" key="2">
    <citation type="journal article" date="2018" name="BMC Genomics">
        <title>A manually annotated Actinidia chinensis var. chinensis (kiwifruit) genome highlights the challenges associated with draft genomes and gene prediction in plants.</title>
        <authorList>
            <person name="Pilkington S.M."/>
            <person name="Crowhurst R."/>
            <person name="Hilario E."/>
            <person name="Nardozza S."/>
            <person name="Fraser L."/>
            <person name="Peng Y."/>
            <person name="Gunaseelan K."/>
            <person name="Simpson R."/>
            <person name="Tahir J."/>
            <person name="Deroles S.C."/>
            <person name="Templeton K."/>
            <person name="Luo Z."/>
            <person name="Davy M."/>
            <person name="Cheng C."/>
            <person name="McNeilage M."/>
            <person name="Scaglione D."/>
            <person name="Liu Y."/>
            <person name="Zhang Q."/>
            <person name="Datson P."/>
            <person name="De Silva N."/>
            <person name="Gardiner S.E."/>
            <person name="Bassett H."/>
            <person name="Chagne D."/>
            <person name="McCallum J."/>
            <person name="Dzierzon H."/>
            <person name="Deng C."/>
            <person name="Wang Y.Y."/>
            <person name="Barron L."/>
            <person name="Manako K."/>
            <person name="Bowen J."/>
            <person name="Foster T.M."/>
            <person name="Erridge Z.A."/>
            <person name="Tiffin H."/>
            <person name="Waite C.N."/>
            <person name="Davies K.M."/>
            <person name="Grierson E.P."/>
            <person name="Laing W.A."/>
            <person name="Kirk R."/>
            <person name="Chen X."/>
            <person name="Wood M."/>
            <person name="Montefiori M."/>
            <person name="Brummell D.A."/>
            <person name="Schwinn K.E."/>
            <person name="Catanach A."/>
            <person name="Fullerton C."/>
            <person name="Li D."/>
            <person name="Meiyalaghan S."/>
            <person name="Nieuwenhuizen N."/>
            <person name="Read N."/>
            <person name="Prakash R."/>
            <person name="Hunter D."/>
            <person name="Zhang H."/>
            <person name="McKenzie M."/>
            <person name="Knabel M."/>
            <person name="Harris A."/>
            <person name="Allan A.C."/>
            <person name="Gleave A."/>
            <person name="Chen A."/>
            <person name="Janssen B.J."/>
            <person name="Plunkett B."/>
            <person name="Ampomah-Dwamena C."/>
            <person name="Voogd C."/>
            <person name="Leif D."/>
            <person name="Lafferty D."/>
            <person name="Souleyre E.J.F."/>
            <person name="Varkonyi-Gasic E."/>
            <person name="Gambi F."/>
            <person name="Hanley J."/>
            <person name="Yao J.L."/>
            <person name="Cheung J."/>
            <person name="David K.M."/>
            <person name="Warren B."/>
            <person name="Marsh K."/>
            <person name="Snowden K.C."/>
            <person name="Lin-Wang K."/>
            <person name="Brian L."/>
            <person name="Martinez-Sanchez M."/>
            <person name="Wang M."/>
            <person name="Ileperuma N."/>
            <person name="Macnee N."/>
            <person name="Campin R."/>
            <person name="McAtee P."/>
            <person name="Drummond R.S.M."/>
            <person name="Espley R.V."/>
            <person name="Ireland H.S."/>
            <person name="Wu R."/>
            <person name="Atkinson R.G."/>
            <person name="Karunairetnam S."/>
            <person name="Bulley S."/>
            <person name="Chunkath S."/>
            <person name="Hanley Z."/>
            <person name="Storey R."/>
            <person name="Thrimawithana A.H."/>
            <person name="Thomson S."/>
            <person name="David C."/>
            <person name="Testolin R."/>
            <person name="Huang H."/>
            <person name="Hellens R.P."/>
            <person name="Schaffer R.J."/>
        </authorList>
    </citation>
    <scope>NUCLEOTIDE SEQUENCE [LARGE SCALE GENOMIC DNA]</scope>
    <source>
        <strain evidence="10">cv. Red5</strain>
    </source>
</reference>
<sequence>MENPSSDEKKTTMKEPLLGNPSKGGFRTMPFIIANEAFEKVASFGLLPNMILYLMNEYHMDMATGSNILFFWSAATNFLPVLGAVIADSSVGRFRMTGFGSIVSLMGMVLLWLTTMIPQTKPPPCDQSISHCISPTTAQLILLCSSFALMSIGAGGIRSSSLAFGADQLENHDGLKKAGALESYFNWYYVSVSFSVLVAVTCVVYIQDNIGWEVGFGVPVMLMLVSVVSFFLASSIYVKLKPKSSLLIGIVQVVVAAYKNRHFVLSSSQSMDVLYHYKKGSMLVVPTEKLRFLNKACIIRDPHQDLTDEGRASNPWSLCTVEQVEELKALIKVIPLWSTGIMLSIAGGQSSFQVLQASSMDRHITPTFEIPAGSFSMFLLISVTLWIALYDRLILPLASKIMKKPVRLTAKQRMGIGLFFSFLSMVVTAFVESIRRATATRQGQSGDILSPVAMSALWLVPQYCLCGLAEAFNAVGQNEFYFSEFPRSMSSIAGNLFGVGMGTASLVASFIMSMVNDVTGRGGSESWVSSDINKGHLDYYYWVLAGLSLVNVFYFVVCSRAYGPCEGEEGKSCWVEQREE</sequence>
<feature type="transmembrane region" description="Helical" evidence="8">
    <location>
        <begin position="496"/>
        <end position="515"/>
    </location>
</feature>
<feature type="transmembrane region" description="Helical" evidence="8">
    <location>
        <begin position="68"/>
        <end position="87"/>
    </location>
</feature>
<dbReference type="InterPro" id="IPR000109">
    <property type="entry name" value="POT_fam"/>
</dbReference>
<dbReference type="EMBL" id="NKQK01000025">
    <property type="protein sequence ID" value="PSR91786.1"/>
    <property type="molecule type" value="Genomic_DNA"/>
</dbReference>
<proteinExistence type="inferred from homology"/>
<accession>A0A2R6PIT7</accession>
<organism evidence="9 10">
    <name type="scientific">Actinidia chinensis var. chinensis</name>
    <name type="common">Chinese soft-hair kiwi</name>
    <dbReference type="NCBI Taxonomy" id="1590841"/>
    <lineage>
        <taxon>Eukaryota</taxon>
        <taxon>Viridiplantae</taxon>
        <taxon>Streptophyta</taxon>
        <taxon>Embryophyta</taxon>
        <taxon>Tracheophyta</taxon>
        <taxon>Spermatophyta</taxon>
        <taxon>Magnoliopsida</taxon>
        <taxon>eudicotyledons</taxon>
        <taxon>Gunneridae</taxon>
        <taxon>Pentapetalae</taxon>
        <taxon>asterids</taxon>
        <taxon>Ericales</taxon>
        <taxon>Actinidiaceae</taxon>
        <taxon>Actinidia</taxon>
    </lineage>
</organism>
<dbReference type="OrthoDB" id="8904098at2759"/>
<comment type="caution">
    <text evidence="9">The sequence shown here is derived from an EMBL/GenBank/DDBJ whole genome shotgun (WGS) entry which is preliminary data.</text>
</comment>